<evidence type="ECO:0000313" key="2">
    <source>
        <dbReference type="EMBL" id="RPB15070.1"/>
    </source>
</evidence>
<evidence type="ECO:0000256" key="1">
    <source>
        <dbReference type="SAM" id="MobiDB-lite"/>
    </source>
</evidence>
<protein>
    <submittedName>
        <fullName evidence="2">Uncharacterized protein</fullName>
    </submittedName>
</protein>
<proteinExistence type="predicted"/>
<sequence length="435" mass="46798">MASTEPQNDSTIEYIAPTIEISEPKVTVEVVLGRGRNESTGTKILSVAWDVTTVDTTGLNGEWVIEWDNMYASDGEDLRSAKSEKGTYFALQRGTNTPGGGTPIHEIPEPVYQPAPDYTNGAPLSTAKLIAFENGLDDFEETEDLVGFFSSRPIVQAPTQIIPDPESKRATVHFLLTGNALIPDAIHILFVPTWGTPLTLATVPTPSRTDYQSGGKRNLHTAWAEARMDDLATLEEIARELELEGARGVGTGNLKVGVEGGGMDEEAVRREGWMVGEEMIWVRETFLNKHIAEEEPGPSNDTGLGLNINTNSGSKAPLKLSTTVSPGGTVYKSASSANHLRTTVIAQEEEEDLFALPLSPRSPEMSVSPFSMFRGEAVGKQPTSRLNQVVSIDTSLSPSVSVGGSKDNTPTGLNSITPTMGRLKIGGYEPLTTNR</sequence>
<keyword evidence="3" id="KW-1185">Reference proteome</keyword>
<dbReference type="InParanoid" id="A0A3N4KX00"/>
<reference evidence="2 3" key="1">
    <citation type="journal article" date="2018" name="Nat. Ecol. Evol.">
        <title>Pezizomycetes genomes reveal the molecular basis of ectomycorrhizal truffle lifestyle.</title>
        <authorList>
            <person name="Murat C."/>
            <person name="Payen T."/>
            <person name="Noel B."/>
            <person name="Kuo A."/>
            <person name="Morin E."/>
            <person name="Chen J."/>
            <person name="Kohler A."/>
            <person name="Krizsan K."/>
            <person name="Balestrini R."/>
            <person name="Da Silva C."/>
            <person name="Montanini B."/>
            <person name="Hainaut M."/>
            <person name="Levati E."/>
            <person name="Barry K.W."/>
            <person name="Belfiori B."/>
            <person name="Cichocki N."/>
            <person name="Clum A."/>
            <person name="Dockter R.B."/>
            <person name="Fauchery L."/>
            <person name="Guy J."/>
            <person name="Iotti M."/>
            <person name="Le Tacon F."/>
            <person name="Lindquist E.A."/>
            <person name="Lipzen A."/>
            <person name="Malagnac F."/>
            <person name="Mello A."/>
            <person name="Molinier V."/>
            <person name="Miyauchi S."/>
            <person name="Poulain J."/>
            <person name="Riccioni C."/>
            <person name="Rubini A."/>
            <person name="Sitrit Y."/>
            <person name="Splivallo R."/>
            <person name="Traeger S."/>
            <person name="Wang M."/>
            <person name="Zifcakova L."/>
            <person name="Wipf D."/>
            <person name="Zambonelli A."/>
            <person name="Paolocci F."/>
            <person name="Nowrousian M."/>
            <person name="Ottonello S."/>
            <person name="Baldrian P."/>
            <person name="Spatafora J.W."/>
            <person name="Henrissat B."/>
            <person name="Nagy L.G."/>
            <person name="Aury J.M."/>
            <person name="Wincker P."/>
            <person name="Grigoriev I.V."/>
            <person name="Bonfante P."/>
            <person name="Martin F.M."/>
        </authorList>
    </citation>
    <scope>NUCLEOTIDE SEQUENCE [LARGE SCALE GENOMIC DNA]</scope>
    <source>
        <strain evidence="2 3">CCBAS932</strain>
    </source>
</reference>
<organism evidence="2 3">
    <name type="scientific">Morchella conica CCBAS932</name>
    <dbReference type="NCBI Taxonomy" id="1392247"/>
    <lineage>
        <taxon>Eukaryota</taxon>
        <taxon>Fungi</taxon>
        <taxon>Dikarya</taxon>
        <taxon>Ascomycota</taxon>
        <taxon>Pezizomycotina</taxon>
        <taxon>Pezizomycetes</taxon>
        <taxon>Pezizales</taxon>
        <taxon>Morchellaceae</taxon>
        <taxon>Morchella</taxon>
    </lineage>
</organism>
<accession>A0A3N4KX00</accession>
<evidence type="ECO:0000313" key="3">
    <source>
        <dbReference type="Proteomes" id="UP000277580"/>
    </source>
</evidence>
<dbReference type="Proteomes" id="UP000277580">
    <property type="component" value="Unassembled WGS sequence"/>
</dbReference>
<dbReference type="OrthoDB" id="5344482at2759"/>
<dbReference type="STRING" id="1392247.A0A3N4KX00"/>
<gene>
    <name evidence="2" type="ORF">P167DRAFT_543385</name>
</gene>
<feature type="region of interest" description="Disordered" evidence="1">
    <location>
        <begin position="397"/>
        <end position="418"/>
    </location>
</feature>
<name>A0A3N4KX00_9PEZI</name>
<dbReference type="AlphaFoldDB" id="A0A3N4KX00"/>
<dbReference type="EMBL" id="ML119115">
    <property type="protein sequence ID" value="RPB15070.1"/>
    <property type="molecule type" value="Genomic_DNA"/>
</dbReference>